<protein>
    <submittedName>
        <fullName evidence="1">Uncharacterized protein</fullName>
    </submittedName>
</protein>
<reference evidence="1" key="1">
    <citation type="submission" date="2021-08" db="EMBL/GenBank/DDBJ databases">
        <title>Chromosome-Level Trichoderma cornu-damae using Hi-C Data.</title>
        <authorList>
            <person name="Kim C.S."/>
        </authorList>
    </citation>
    <scope>NUCLEOTIDE SEQUENCE</scope>
    <source>
        <strain evidence="1">KA19-0412C</strain>
    </source>
</reference>
<accession>A0A9P8QFI2</accession>
<comment type="caution">
    <text evidence="1">The sequence shown here is derived from an EMBL/GenBank/DDBJ whole genome shotgun (WGS) entry which is preliminary data.</text>
</comment>
<evidence type="ECO:0000313" key="1">
    <source>
        <dbReference type="EMBL" id="KAH6603745.1"/>
    </source>
</evidence>
<dbReference type="EMBL" id="JAIWOZ010000006">
    <property type="protein sequence ID" value="KAH6603745.1"/>
    <property type="molecule type" value="Genomic_DNA"/>
</dbReference>
<gene>
    <name evidence="1" type="ORF">Trco_007191</name>
</gene>
<proteinExistence type="predicted"/>
<dbReference type="AlphaFoldDB" id="A0A9P8QFI2"/>
<name>A0A9P8QFI2_9HYPO</name>
<evidence type="ECO:0000313" key="2">
    <source>
        <dbReference type="Proteomes" id="UP000827724"/>
    </source>
</evidence>
<dbReference type="Proteomes" id="UP000827724">
    <property type="component" value="Unassembled WGS sequence"/>
</dbReference>
<keyword evidence="2" id="KW-1185">Reference proteome</keyword>
<organism evidence="1 2">
    <name type="scientific">Trichoderma cornu-damae</name>
    <dbReference type="NCBI Taxonomy" id="654480"/>
    <lineage>
        <taxon>Eukaryota</taxon>
        <taxon>Fungi</taxon>
        <taxon>Dikarya</taxon>
        <taxon>Ascomycota</taxon>
        <taxon>Pezizomycotina</taxon>
        <taxon>Sordariomycetes</taxon>
        <taxon>Hypocreomycetidae</taxon>
        <taxon>Hypocreales</taxon>
        <taxon>Hypocreaceae</taxon>
        <taxon>Trichoderma</taxon>
    </lineage>
</organism>
<sequence>MPTSINADMTTRLQLLENLPSCEKSLHEVIDNLLSPYITRLLQSQPLIARVLPDSQATSKRKISASRLEYGDEAMITVAE</sequence>